<protein>
    <submittedName>
        <fullName evidence="2">Uncharacterized protein</fullName>
    </submittedName>
</protein>
<proteinExistence type="predicted"/>
<dbReference type="RefSeq" id="XP_008083466.1">
    <property type="nucleotide sequence ID" value="XM_008085275.1"/>
</dbReference>
<organism evidence="2 3">
    <name type="scientific">Glarea lozoyensis (strain ATCC 20868 / MF5171)</name>
    <dbReference type="NCBI Taxonomy" id="1116229"/>
    <lineage>
        <taxon>Eukaryota</taxon>
        <taxon>Fungi</taxon>
        <taxon>Dikarya</taxon>
        <taxon>Ascomycota</taxon>
        <taxon>Pezizomycotina</taxon>
        <taxon>Leotiomycetes</taxon>
        <taxon>Helotiales</taxon>
        <taxon>Helotiaceae</taxon>
        <taxon>Glarea</taxon>
    </lineage>
</organism>
<evidence type="ECO:0000313" key="2">
    <source>
        <dbReference type="EMBL" id="EPE29357.1"/>
    </source>
</evidence>
<accession>S3CSF8</accession>
<dbReference type="Proteomes" id="UP000016922">
    <property type="component" value="Unassembled WGS sequence"/>
</dbReference>
<dbReference type="AlphaFoldDB" id="S3CSF8"/>
<dbReference type="HOGENOM" id="CLU_1166443_0_0_1"/>
<feature type="region of interest" description="Disordered" evidence="1">
    <location>
        <begin position="235"/>
        <end position="260"/>
    </location>
</feature>
<dbReference type="eggNOG" id="ENOG502SX98">
    <property type="taxonomic scope" value="Eukaryota"/>
</dbReference>
<dbReference type="KEGG" id="glz:GLAREA_00517"/>
<evidence type="ECO:0000313" key="3">
    <source>
        <dbReference type="Proteomes" id="UP000016922"/>
    </source>
</evidence>
<dbReference type="EMBL" id="KE145367">
    <property type="protein sequence ID" value="EPE29357.1"/>
    <property type="molecule type" value="Genomic_DNA"/>
</dbReference>
<sequence>MQRTLEASRSAHALAKRTVHVKMYPTARTFAERREVLRVLEQFGEVTMFRSLKYFPKTPIPNAFLAMFVDESAAIAAQNSSTLRYRLTITPNPPPLTPSQEIEASVAPLDPSDPANAPPPQKEPIEKIFELHISSTNYDHEKHITSPSTNPLYGPFVPVSHTRSYIASSLNQIIQPSLWAPGLRDWETDGSNLRDEVEIGERASKSSIEWRVNQRERKRKEKGMSWIMKGLKPLRNEWEAKQQKHEDQDKATMNPTNSSP</sequence>
<feature type="compositionally biased region" description="Basic and acidic residues" evidence="1">
    <location>
        <begin position="235"/>
        <end position="250"/>
    </location>
</feature>
<name>S3CSF8_GLAL2</name>
<dbReference type="OMA" id="VTMFRSL"/>
<evidence type="ECO:0000256" key="1">
    <source>
        <dbReference type="SAM" id="MobiDB-lite"/>
    </source>
</evidence>
<gene>
    <name evidence="2" type="ORF">GLAREA_00517</name>
</gene>
<reference evidence="2 3" key="1">
    <citation type="journal article" date="2013" name="BMC Genomics">
        <title>Genomics-driven discovery of the pneumocandin biosynthetic gene cluster in the fungus Glarea lozoyensis.</title>
        <authorList>
            <person name="Chen L."/>
            <person name="Yue Q."/>
            <person name="Zhang X."/>
            <person name="Xiang M."/>
            <person name="Wang C."/>
            <person name="Li S."/>
            <person name="Che Y."/>
            <person name="Ortiz-Lopez F.J."/>
            <person name="Bills G.F."/>
            <person name="Liu X."/>
            <person name="An Z."/>
        </authorList>
    </citation>
    <scope>NUCLEOTIDE SEQUENCE [LARGE SCALE GENOMIC DNA]</scope>
    <source>
        <strain evidence="3">ATCC 20868 / MF5171</strain>
    </source>
</reference>
<dbReference type="OrthoDB" id="5367448at2759"/>
<dbReference type="GeneID" id="19459575"/>
<feature type="compositionally biased region" description="Polar residues" evidence="1">
    <location>
        <begin position="251"/>
        <end position="260"/>
    </location>
</feature>
<keyword evidence="3" id="KW-1185">Reference proteome</keyword>